<evidence type="ECO:0000259" key="11">
    <source>
        <dbReference type="Pfam" id="PF25121"/>
    </source>
</evidence>
<evidence type="ECO:0000256" key="7">
    <source>
        <dbReference type="ARBA" id="ARBA00023242"/>
    </source>
</evidence>
<name>A0A4Y7M0Y4_9CRUS</name>
<dbReference type="PANTHER" id="PTHR12202">
    <property type="entry name" value="ESF1 HOMOLOG"/>
    <property type="match status" value="1"/>
</dbReference>
<evidence type="ECO:0000256" key="6">
    <source>
        <dbReference type="ARBA" id="ARBA00023054"/>
    </source>
</evidence>
<feature type="domain" description="ESF1 RRM" evidence="11">
    <location>
        <begin position="546"/>
        <end position="693"/>
    </location>
</feature>
<feature type="compositionally biased region" description="Acidic residues" evidence="8">
    <location>
        <begin position="515"/>
        <end position="526"/>
    </location>
</feature>
<feature type="compositionally biased region" description="Polar residues" evidence="8">
    <location>
        <begin position="1056"/>
        <end position="1069"/>
    </location>
</feature>
<dbReference type="Gene3D" id="3.20.20.100">
    <property type="entry name" value="NADP-dependent oxidoreductase domain"/>
    <property type="match status" value="1"/>
</dbReference>
<dbReference type="Pfam" id="PF08159">
    <property type="entry name" value="NUC153"/>
    <property type="match status" value="1"/>
</dbReference>
<dbReference type="GO" id="GO:0003723">
    <property type="term" value="F:RNA binding"/>
    <property type="evidence" value="ECO:0007669"/>
    <property type="project" value="TreeGrafter"/>
</dbReference>
<organism evidence="12">
    <name type="scientific">Daphnia atkinsoni</name>
    <dbReference type="NCBI Taxonomy" id="342845"/>
    <lineage>
        <taxon>Eukaryota</taxon>
        <taxon>Metazoa</taxon>
        <taxon>Ecdysozoa</taxon>
        <taxon>Arthropoda</taxon>
        <taxon>Crustacea</taxon>
        <taxon>Branchiopoda</taxon>
        <taxon>Diplostraca</taxon>
        <taxon>Cladocera</taxon>
        <taxon>Anomopoda</taxon>
        <taxon>Daphniidae</taxon>
        <taxon>Daphnia</taxon>
        <taxon>Daphnia atkinsoni group</taxon>
    </lineage>
</organism>
<dbReference type="InterPro" id="IPR056750">
    <property type="entry name" value="RRM_ESF1"/>
</dbReference>
<dbReference type="PROSITE" id="PS00062">
    <property type="entry name" value="ALDOKETO_REDUCTASE_2"/>
    <property type="match status" value="1"/>
</dbReference>
<dbReference type="AlphaFoldDB" id="A0A4Y7M0Y4"/>
<evidence type="ECO:0000256" key="3">
    <source>
        <dbReference type="ARBA" id="ARBA00009087"/>
    </source>
</evidence>
<feature type="compositionally biased region" description="Basic and acidic residues" evidence="8">
    <location>
        <begin position="895"/>
        <end position="906"/>
    </location>
</feature>
<dbReference type="InterPro" id="IPR018170">
    <property type="entry name" value="Aldo/ket_reductase_CS"/>
</dbReference>
<dbReference type="InterPro" id="IPR039754">
    <property type="entry name" value="Esf1"/>
</dbReference>
<keyword evidence="6" id="KW-0175">Coiled coil</keyword>
<feature type="compositionally biased region" description="Acidic residues" evidence="8">
    <location>
        <begin position="417"/>
        <end position="442"/>
    </location>
</feature>
<feature type="compositionally biased region" description="Basic and acidic residues" evidence="8">
    <location>
        <begin position="953"/>
        <end position="977"/>
    </location>
</feature>
<dbReference type="Pfam" id="PF25121">
    <property type="entry name" value="RRM_ESF1"/>
    <property type="match status" value="1"/>
</dbReference>
<dbReference type="PROSITE" id="PS00063">
    <property type="entry name" value="ALDOKETO_REDUCTASE_3"/>
    <property type="match status" value="1"/>
</dbReference>
<feature type="compositionally biased region" description="Acidic residues" evidence="8">
    <location>
        <begin position="876"/>
        <end position="891"/>
    </location>
</feature>
<dbReference type="GO" id="GO:0016491">
    <property type="term" value="F:oxidoreductase activity"/>
    <property type="evidence" value="ECO:0007669"/>
    <property type="project" value="UniProtKB-KW"/>
</dbReference>
<dbReference type="EMBL" id="LR003806">
    <property type="protein sequence ID" value="SVE73425.1"/>
    <property type="molecule type" value="mRNA"/>
</dbReference>
<feature type="region of interest" description="Disordered" evidence="8">
    <location>
        <begin position="1017"/>
        <end position="1076"/>
    </location>
</feature>
<feature type="compositionally biased region" description="Basic and acidic residues" evidence="8">
    <location>
        <begin position="915"/>
        <end position="928"/>
    </location>
</feature>
<gene>
    <name evidence="12" type="primary">EOG090X0289</name>
</gene>
<evidence type="ECO:0000256" key="5">
    <source>
        <dbReference type="ARBA" id="ARBA00023002"/>
    </source>
</evidence>
<feature type="domain" description="NADP-dependent oxidoreductase" evidence="9">
    <location>
        <begin position="20"/>
        <end position="293"/>
    </location>
</feature>
<dbReference type="InterPro" id="IPR036812">
    <property type="entry name" value="NAD(P)_OxRdtase_dom_sf"/>
</dbReference>
<dbReference type="Pfam" id="PF00248">
    <property type="entry name" value="Aldo_ket_red"/>
    <property type="match status" value="1"/>
</dbReference>
<feature type="region of interest" description="Disordered" evidence="8">
    <location>
        <begin position="849"/>
        <end position="928"/>
    </location>
</feature>
<dbReference type="GO" id="GO:0006364">
    <property type="term" value="P:rRNA processing"/>
    <property type="evidence" value="ECO:0007669"/>
    <property type="project" value="InterPro"/>
</dbReference>
<accession>A0A4Y7M0Y4</accession>
<evidence type="ECO:0000256" key="2">
    <source>
        <dbReference type="ARBA" id="ARBA00007905"/>
    </source>
</evidence>
<sequence length="1076" mass="122448">MTNVKTDVSFWNGHGMPLVGLGTWQAPDEEVKTAVQWALETGYRHIDTAYNYQNEGAIGEVLDEWIKSGKVKREDLFITTKLPLIGNSPDKVEKFLKLSLESLKLDYVDLYLIHFPVGFLPGKDDSDLFPRDEEGKAKIDMATDIIALWKAMEAQVDANRAKSIGLSNFNSEQIERIVQSSRIKPANLQVELHAYFQQKLLRATCAKHGITVCAYGPLGSKGRIELNAKRGLPPPAIPGVLEDPVVLEIASKHSKTPAQVLLRHLIQEDVVVIPKSVSKTRIQENFGVISILISLKFDTFSTVFFNSQVFDFVLSQPEITLLDSLDRNDRTFDFKFLADYTKLKMDSALNDKRFANIGKDPRFRRVPASARKVVVDKRFNAMFNDQQFKLKYTVDKRGKPTNLTSTEQLKDFYEIESEASEEDNDGDADEEDVNSDAGEETESKDNQNQQEPVKSIKPILKKNIKVVNGFHVSDVKEDNDEPTLELDDAVKAKLQDLNVDYARGEGVLLSGSSSSEEDSEEEEDNQEVIHDWGELDKDAEETDTATYRLAICHMDWDRIKAVDLMVVLQSFVHQGGTVRNVTIFPSEYGLQRMKEEELLGPKELVEMKQEATTSTEDKDDTGEVDDYHREKLRQYQINRLKYYYAVAECDSAETANKIYEECDGQEFESSAARLDLRFIPDDMVFDEKPHDTCNSMPDVSQYEPLIFLTSALQQAEVHLTWDETDPSRMQTMQKLFKGKNGKAKLDVDDERIKSFLATSSEDEDEDENSIRAKNLLDDDEADDTESCMGESERISKYRNLLATIAQSEEASKKNKGDVEMEISWGVGLQTKAEEMVKKKMAEKAIETPWEQQLAKRREKRKAQRQEKKKIEVAPPSDDEEELDDVPSDIDMNDPYFKEEFEKEEFRKKKSNSKSKKVEETSHSADEANKAAELELLLMDDNDGKRHFNLKSIIKKEKQSGKKGSEKTSEAAKTKSDDFKIQVDDPRFSALFTSHHYNLDPSDSNFKKTEAMETILLEKQKRRKTEPGAEVISQEQGEAKKPKVDSELSRLVRSVKVKTSMQKNQKTFQSARHPKGN</sequence>
<dbReference type="InterPro" id="IPR020471">
    <property type="entry name" value="AKR"/>
</dbReference>
<comment type="similarity">
    <text evidence="3">Belongs to the ESF1 family.</text>
</comment>
<comment type="similarity">
    <text evidence="2">Belongs to the aldo/keto reductase family.</text>
</comment>
<keyword evidence="4" id="KW-0521">NADP</keyword>
<dbReference type="PROSITE" id="PS00798">
    <property type="entry name" value="ALDOKETO_REDUCTASE_1"/>
    <property type="match status" value="1"/>
</dbReference>
<evidence type="ECO:0000256" key="8">
    <source>
        <dbReference type="SAM" id="MobiDB-lite"/>
    </source>
</evidence>
<feature type="region of interest" description="Disordered" evidence="8">
    <location>
        <begin position="949"/>
        <end position="977"/>
    </location>
</feature>
<reference evidence="12" key="1">
    <citation type="submission" date="2018-08" db="EMBL/GenBank/DDBJ databases">
        <authorList>
            <person name="Cornetti L."/>
        </authorList>
    </citation>
    <scope>NUCLEOTIDE SEQUENCE</scope>
    <source>
        <strain evidence="12">IL-KID-3b-11</strain>
    </source>
</reference>
<evidence type="ECO:0000259" key="9">
    <source>
        <dbReference type="Pfam" id="PF00248"/>
    </source>
</evidence>
<dbReference type="PANTHER" id="PTHR12202:SF0">
    <property type="entry name" value="ESF1 HOMOLOG"/>
    <property type="match status" value="1"/>
</dbReference>
<dbReference type="PRINTS" id="PR00069">
    <property type="entry name" value="ALDKETRDTASE"/>
</dbReference>
<dbReference type="FunFam" id="3.20.20.100:FF:000006">
    <property type="entry name" value="Aldo-keto reductase family 1 member A1"/>
    <property type="match status" value="1"/>
</dbReference>
<keyword evidence="7" id="KW-0539">Nucleus</keyword>
<feature type="region of interest" description="Disordered" evidence="8">
    <location>
        <begin position="509"/>
        <end position="537"/>
    </location>
</feature>
<feature type="compositionally biased region" description="Basic and acidic residues" evidence="8">
    <location>
        <begin position="527"/>
        <end position="536"/>
    </location>
</feature>
<dbReference type="SUPFAM" id="SSF51430">
    <property type="entry name" value="NAD(P)-linked oxidoreductase"/>
    <property type="match status" value="1"/>
</dbReference>
<feature type="domain" description="NUC153" evidence="10">
    <location>
        <begin position="984"/>
        <end position="1012"/>
    </location>
</feature>
<evidence type="ECO:0000256" key="1">
    <source>
        <dbReference type="ARBA" id="ARBA00004604"/>
    </source>
</evidence>
<feature type="compositionally biased region" description="Basic and acidic residues" evidence="8">
    <location>
        <begin position="1036"/>
        <end position="1049"/>
    </location>
</feature>
<dbReference type="InterPro" id="IPR023210">
    <property type="entry name" value="NADP_OxRdtase_dom"/>
</dbReference>
<proteinExistence type="evidence at transcript level"/>
<evidence type="ECO:0000256" key="4">
    <source>
        <dbReference type="ARBA" id="ARBA00022857"/>
    </source>
</evidence>
<comment type="subcellular location">
    <subcellularLocation>
        <location evidence="1">Nucleus</location>
        <location evidence="1">Nucleolus</location>
    </subcellularLocation>
</comment>
<feature type="region of interest" description="Disordered" evidence="8">
    <location>
        <begin position="417"/>
        <end position="457"/>
    </location>
</feature>
<evidence type="ECO:0000259" key="10">
    <source>
        <dbReference type="Pfam" id="PF08159"/>
    </source>
</evidence>
<dbReference type="InterPro" id="IPR012580">
    <property type="entry name" value="NUC153"/>
</dbReference>
<protein>
    <submittedName>
        <fullName evidence="12">EOG090X0289</fullName>
    </submittedName>
</protein>
<evidence type="ECO:0000313" key="12">
    <source>
        <dbReference type="EMBL" id="SVE73425.1"/>
    </source>
</evidence>
<dbReference type="GO" id="GO:0005730">
    <property type="term" value="C:nucleolus"/>
    <property type="evidence" value="ECO:0007669"/>
    <property type="project" value="UniProtKB-SubCell"/>
</dbReference>
<keyword evidence="5" id="KW-0560">Oxidoreductase</keyword>